<accession>A0A498CYH3</accession>
<evidence type="ECO:0000313" key="3">
    <source>
        <dbReference type="Proteomes" id="UP000267166"/>
    </source>
</evidence>
<dbReference type="Proteomes" id="UP000267166">
    <property type="component" value="Unassembled WGS sequence"/>
</dbReference>
<dbReference type="EMBL" id="RCHD01000031">
    <property type="protein sequence ID" value="RLL33748.1"/>
    <property type="molecule type" value="Genomic_DNA"/>
</dbReference>
<name>A0A498CYH3_9GAMM</name>
<protein>
    <recommendedName>
        <fullName evidence="1">Zinc finger Ogr/Delta-type domain-containing protein</fullName>
    </recommendedName>
</protein>
<organism evidence="2 3">
    <name type="scientific">Acinetobacter cumulans</name>
    <dbReference type="NCBI Taxonomy" id="2136182"/>
    <lineage>
        <taxon>Bacteria</taxon>
        <taxon>Pseudomonadati</taxon>
        <taxon>Pseudomonadota</taxon>
        <taxon>Gammaproteobacteria</taxon>
        <taxon>Moraxellales</taxon>
        <taxon>Moraxellaceae</taxon>
        <taxon>Acinetobacter</taxon>
    </lineage>
</organism>
<sequence>MGRKASYQCPHCKSGMIARSSREVHALLRDIFLQCSNYQCGFSAGGILEITHEISPSARPNLDIQLQTIKELTARKAANDEDNHESHCP</sequence>
<dbReference type="InterPro" id="IPR007684">
    <property type="entry name" value="Znf_Ogr/Delta"/>
</dbReference>
<feature type="domain" description="Zinc finger Ogr/Delta-type" evidence="1">
    <location>
        <begin position="9"/>
        <end position="54"/>
    </location>
</feature>
<evidence type="ECO:0000259" key="1">
    <source>
        <dbReference type="Pfam" id="PF04606"/>
    </source>
</evidence>
<dbReference type="Pfam" id="PF04606">
    <property type="entry name" value="Ogr_Delta"/>
    <property type="match status" value="1"/>
</dbReference>
<proteinExistence type="predicted"/>
<gene>
    <name evidence="2" type="ORF">D9K80_12605</name>
</gene>
<evidence type="ECO:0000313" key="2">
    <source>
        <dbReference type="EMBL" id="RLL33748.1"/>
    </source>
</evidence>
<dbReference type="AlphaFoldDB" id="A0A498CYH3"/>
<dbReference type="RefSeq" id="WP_121594675.1">
    <property type="nucleotide sequence ID" value="NZ_RCHD01000031.1"/>
</dbReference>
<comment type="caution">
    <text evidence="2">The sequence shown here is derived from an EMBL/GenBank/DDBJ whole genome shotgun (WGS) entry which is preliminary data.</text>
</comment>
<reference evidence="2 3" key="1">
    <citation type="submission" date="2018-09" db="EMBL/GenBank/DDBJ databases">
        <title>The draft genome of Acinetobacter sp. strains.</title>
        <authorList>
            <person name="Qin J."/>
            <person name="Feng Y."/>
            <person name="Zong Z."/>
        </authorList>
    </citation>
    <scope>NUCLEOTIDE SEQUENCE [LARGE SCALE GENOMIC DNA]</scope>
    <source>
        <strain evidence="2 3">WCHAc060003</strain>
    </source>
</reference>